<dbReference type="GO" id="GO:0000155">
    <property type="term" value="F:phosphorelay sensor kinase activity"/>
    <property type="evidence" value="ECO:0007669"/>
    <property type="project" value="InterPro"/>
</dbReference>
<evidence type="ECO:0000256" key="12">
    <source>
        <dbReference type="ARBA" id="ARBA00023012"/>
    </source>
</evidence>
<keyword evidence="7 14" id="KW-0812">Transmembrane</keyword>
<organism evidence="17 18">
    <name type="scientific">Moritella viscosa</name>
    <dbReference type="NCBI Taxonomy" id="80854"/>
    <lineage>
        <taxon>Bacteria</taxon>
        <taxon>Pseudomonadati</taxon>
        <taxon>Pseudomonadota</taxon>
        <taxon>Gammaproteobacteria</taxon>
        <taxon>Alteromonadales</taxon>
        <taxon>Moritellaceae</taxon>
        <taxon>Moritella</taxon>
    </lineage>
</organism>
<feature type="domain" description="Histidine kinase" evidence="15">
    <location>
        <begin position="256"/>
        <end position="472"/>
    </location>
</feature>
<dbReference type="InterPro" id="IPR003661">
    <property type="entry name" value="HisK_dim/P_dom"/>
</dbReference>
<evidence type="ECO:0000256" key="13">
    <source>
        <dbReference type="ARBA" id="ARBA00023136"/>
    </source>
</evidence>
<dbReference type="FunFam" id="3.30.565.10:FF:000006">
    <property type="entry name" value="Sensor histidine kinase WalK"/>
    <property type="match status" value="1"/>
</dbReference>
<dbReference type="InterPro" id="IPR050398">
    <property type="entry name" value="HssS/ArlS-like"/>
</dbReference>
<evidence type="ECO:0000256" key="8">
    <source>
        <dbReference type="ARBA" id="ARBA00022741"/>
    </source>
</evidence>
<comment type="subcellular location">
    <subcellularLocation>
        <location evidence="2">Cell membrane</location>
        <topology evidence="2">Multi-pass membrane protein</topology>
    </subcellularLocation>
</comment>
<dbReference type="PRINTS" id="PR00344">
    <property type="entry name" value="BCTRLSENSOR"/>
</dbReference>
<dbReference type="AlphaFoldDB" id="A0A1K9YW68"/>
<keyword evidence="4" id="KW-1003">Cell membrane</keyword>
<protein>
    <recommendedName>
        <fullName evidence="3">histidine kinase</fullName>
        <ecNumber evidence="3">2.7.13.3</ecNumber>
    </recommendedName>
</protein>
<keyword evidence="12" id="KW-0902">Two-component regulatory system</keyword>
<evidence type="ECO:0000313" key="18">
    <source>
        <dbReference type="Proteomes" id="UP000183794"/>
    </source>
</evidence>
<dbReference type="EMBL" id="FPLD01000023">
    <property type="protein sequence ID" value="SGY86704.1"/>
    <property type="molecule type" value="Genomic_DNA"/>
</dbReference>
<evidence type="ECO:0000259" key="15">
    <source>
        <dbReference type="PROSITE" id="PS50109"/>
    </source>
</evidence>
<evidence type="ECO:0000256" key="10">
    <source>
        <dbReference type="ARBA" id="ARBA00022840"/>
    </source>
</evidence>
<dbReference type="SMART" id="SM00387">
    <property type="entry name" value="HATPase_c"/>
    <property type="match status" value="1"/>
</dbReference>
<feature type="domain" description="HAMP" evidence="16">
    <location>
        <begin position="196"/>
        <end position="248"/>
    </location>
</feature>
<keyword evidence="11 14" id="KW-1133">Transmembrane helix</keyword>
<evidence type="ECO:0000256" key="3">
    <source>
        <dbReference type="ARBA" id="ARBA00012438"/>
    </source>
</evidence>
<dbReference type="Proteomes" id="UP000183794">
    <property type="component" value="Unassembled WGS sequence"/>
</dbReference>
<evidence type="ECO:0000256" key="4">
    <source>
        <dbReference type="ARBA" id="ARBA00022475"/>
    </source>
</evidence>
<keyword evidence="5" id="KW-0597">Phosphoprotein</keyword>
<dbReference type="GO" id="GO:0005524">
    <property type="term" value="F:ATP binding"/>
    <property type="evidence" value="ECO:0007669"/>
    <property type="project" value="UniProtKB-KW"/>
</dbReference>
<dbReference type="SUPFAM" id="SSF47384">
    <property type="entry name" value="Homodimeric domain of signal transducing histidine kinase"/>
    <property type="match status" value="1"/>
</dbReference>
<evidence type="ECO:0000256" key="6">
    <source>
        <dbReference type="ARBA" id="ARBA00022679"/>
    </source>
</evidence>
<dbReference type="InterPro" id="IPR003594">
    <property type="entry name" value="HATPase_dom"/>
</dbReference>
<evidence type="ECO:0000256" key="9">
    <source>
        <dbReference type="ARBA" id="ARBA00022777"/>
    </source>
</evidence>
<dbReference type="Gene3D" id="1.10.287.130">
    <property type="match status" value="1"/>
</dbReference>
<feature type="transmembrane region" description="Helical" evidence="14">
    <location>
        <begin position="9"/>
        <end position="28"/>
    </location>
</feature>
<evidence type="ECO:0000256" key="2">
    <source>
        <dbReference type="ARBA" id="ARBA00004651"/>
    </source>
</evidence>
<dbReference type="CDD" id="cd06225">
    <property type="entry name" value="HAMP"/>
    <property type="match status" value="1"/>
</dbReference>
<keyword evidence="6" id="KW-0808">Transferase</keyword>
<dbReference type="PROSITE" id="PS50109">
    <property type="entry name" value="HIS_KIN"/>
    <property type="match status" value="1"/>
</dbReference>
<dbReference type="RefSeq" id="WP_075496914.1">
    <property type="nucleotide sequence ID" value="NZ_CAWRBC010000062.1"/>
</dbReference>
<dbReference type="SMART" id="SM00388">
    <property type="entry name" value="HisKA"/>
    <property type="match status" value="1"/>
</dbReference>
<keyword evidence="9 17" id="KW-0418">Kinase</keyword>
<dbReference type="PANTHER" id="PTHR45528">
    <property type="entry name" value="SENSOR HISTIDINE KINASE CPXA"/>
    <property type="match status" value="1"/>
</dbReference>
<dbReference type="EC" id="2.7.13.3" evidence="3"/>
<evidence type="ECO:0000259" key="16">
    <source>
        <dbReference type="PROSITE" id="PS50885"/>
    </source>
</evidence>
<dbReference type="InterPro" id="IPR003660">
    <property type="entry name" value="HAMP_dom"/>
</dbReference>
<dbReference type="Gene3D" id="6.10.340.10">
    <property type="match status" value="1"/>
</dbReference>
<dbReference type="InterPro" id="IPR036890">
    <property type="entry name" value="HATPase_C_sf"/>
</dbReference>
<dbReference type="Pfam" id="PF00512">
    <property type="entry name" value="HisKA"/>
    <property type="match status" value="1"/>
</dbReference>
<evidence type="ECO:0000256" key="11">
    <source>
        <dbReference type="ARBA" id="ARBA00022989"/>
    </source>
</evidence>
<dbReference type="SUPFAM" id="SSF55874">
    <property type="entry name" value="ATPase domain of HSP90 chaperone/DNA topoisomerase II/histidine kinase"/>
    <property type="match status" value="1"/>
</dbReference>
<comment type="catalytic activity">
    <reaction evidence="1">
        <text>ATP + protein L-histidine = ADP + protein N-phospho-L-histidine.</text>
        <dbReference type="EC" id="2.7.13.3"/>
    </reaction>
</comment>
<evidence type="ECO:0000256" key="14">
    <source>
        <dbReference type="SAM" id="Phobius"/>
    </source>
</evidence>
<dbReference type="Pfam" id="PF02518">
    <property type="entry name" value="HATPase_c"/>
    <property type="match status" value="1"/>
</dbReference>
<evidence type="ECO:0000256" key="5">
    <source>
        <dbReference type="ARBA" id="ARBA00022553"/>
    </source>
</evidence>
<dbReference type="Pfam" id="PF00672">
    <property type="entry name" value="HAMP"/>
    <property type="match status" value="1"/>
</dbReference>
<feature type="transmembrane region" description="Helical" evidence="14">
    <location>
        <begin position="176"/>
        <end position="195"/>
    </location>
</feature>
<dbReference type="CDD" id="cd00082">
    <property type="entry name" value="HisKA"/>
    <property type="match status" value="1"/>
</dbReference>
<dbReference type="Gene3D" id="3.30.565.10">
    <property type="entry name" value="Histidine kinase-like ATPase, C-terminal domain"/>
    <property type="match status" value="1"/>
</dbReference>
<dbReference type="SMART" id="SM00304">
    <property type="entry name" value="HAMP"/>
    <property type="match status" value="1"/>
</dbReference>
<keyword evidence="8" id="KW-0547">Nucleotide-binding</keyword>
<name>A0A1K9YW68_9GAMM</name>
<dbReference type="PANTHER" id="PTHR45528:SF1">
    <property type="entry name" value="SENSOR HISTIDINE KINASE CPXA"/>
    <property type="match status" value="1"/>
</dbReference>
<evidence type="ECO:0000256" key="7">
    <source>
        <dbReference type="ARBA" id="ARBA00022692"/>
    </source>
</evidence>
<dbReference type="PROSITE" id="PS50885">
    <property type="entry name" value="HAMP"/>
    <property type="match status" value="1"/>
</dbReference>
<evidence type="ECO:0000313" key="17">
    <source>
        <dbReference type="EMBL" id="SGY86704.1"/>
    </source>
</evidence>
<dbReference type="OrthoDB" id="9804645at2"/>
<reference evidence="17 18" key="1">
    <citation type="submission" date="2016-11" db="EMBL/GenBank/DDBJ databases">
        <authorList>
            <person name="Jaros S."/>
            <person name="Januszkiewicz K."/>
            <person name="Wedrychowicz H."/>
        </authorList>
    </citation>
    <scope>NUCLEOTIDE SEQUENCE [LARGE SCALE GENOMIC DNA]</scope>
    <source>
        <strain evidence="17">NVI 5450</strain>
    </source>
</reference>
<dbReference type="SUPFAM" id="SSF158472">
    <property type="entry name" value="HAMP domain-like"/>
    <property type="match status" value="1"/>
</dbReference>
<sequence length="473" mass="54070">MRLTIFHKLFISLMLISSIMMIGMALLINNSFQNGFQRYLNQSEVERIENMAENISDYYSSDQGWYKLQQQPELWRRLLRNIGEHPRKPKKVTEMTSRKTRPNYNQLTPRLNLLDINGNTIIGDPKNFHRLHANIQITKVAITKNEQTIGWLSILQRENIKGHLAERFLRQQLDNFYWIAAWAALFSFIVAALLVRHFLKPLKKLHSAAKSLSNGNFDYQIDVRGKDELAELSLAFNLLTTTLKTQKLSREQWLADISHELRTPIAVLLSEIEAIEDGIRKPEPKYIKSLHNQVITLTRLVDDLYSLSQSDNGVLIDTSHNVDITNIINNIANQNEVRLADKHIAIQRLYDHRQPMLLHADAKSLAQLIGNLFENSYRYTDQNGQIKINLQPTNDSILLTIEDSAPAVPDAALPKLFERLYRVDKSRSRANGGSGLGLSICENIIKRHNGHISAQHSKLGGLKIAISLPIKDN</sequence>
<gene>
    <name evidence="17" type="ORF">NVI5450_0653</name>
</gene>
<dbReference type="InterPro" id="IPR004358">
    <property type="entry name" value="Sig_transdc_His_kin-like_C"/>
</dbReference>
<proteinExistence type="predicted"/>
<dbReference type="InterPro" id="IPR036097">
    <property type="entry name" value="HisK_dim/P_sf"/>
</dbReference>
<dbReference type="GO" id="GO:0005886">
    <property type="term" value="C:plasma membrane"/>
    <property type="evidence" value="ECO:0007669"/>
    <property type="project" value="UniProtKB-SubCell"/>
</dbReference>
<dbReference type="InterPro" id="IPR005467">
    <property type="entry name" value="His_kinase_dom"/>
</dbReference>
<accession>A0A1K9YW68</accession>
<evidence type="ECO:0000256" key="1">
    <source>
        <dbReference type="ARBA" id="ARBA00000085"/>
    </source>
</evidence>
<keyword evidence="13 14" id="KW-0472">Membrane</keyword>
<keyword evidence="10" id="KW-0067">ATP-binding</keyword>